<evidence type="ECO:0000313" key="6">
    <source>
        <dbReference type="Proteomes" id="UP001165190"/>
    </source>
</evidence>
<name>A0A9W7HHW6_HIBTR</name>
<keyword evidence="1 2" id="KW-0505">Motor protein</keyword>
<dbReference type="Pfam" id="PF00225">
    <property type="entry name" value="Kinesin"/>
    <property type="match status" value="1"/>
</dbReference>
<comment type="caution">
    <text evidence="5">The sequence shown here is derived from an EMBL/GenBank/DDBJ whole genome shotgun (WGS) entry which is preliminary data.</text>
</comment>
<evidence type="ECO:0000313" key="5">
    <source>
        <dbReference type="EMBL" id="GMI78030.1"/>
    </source>
</evidence>
<dbReference type="AlphaFoldDB" id="A0A9W7HHW6"/>
<keyword evidence="2" id="KW-0067">ATP-binding</keyword>
<dbReference type="PANTHER" id="PTHR47971:SF9">
    <property type="entry name" value="KINESIN-LIKE PROTEIN KIN-13B"/>
    <property type="match status" value="1"/>
</dbReference>
<dbReference type="OrthoDB" id="1745375at2759"/>
<dbReference type="InterPro" id="IPR036961">
    <property type="entry name" value="Kinesin_motor_dom_sf"/>
</dbReference>
<dbReference type="PROSITE" id="PS50067">
    <property type="entry name" value="KINESIN_MOTOR_2"/>
    <property type="match status" value="1"/>
</dbReference>
<dbReference type="GO" id="GO:0008017">
    <property type="term" value="F:microtubule binding"/>
    <property type="evidence" value="ECO:0007669"/>
    <property type="project" value="InterPro"/>
</dbReference>
<protein>
    <recommendedName>
        <fullName evidence="4">Kinesin motor domain-containing protein</fullName>
    </recommendedName>
</protein>
<reference evidence="5" key="1">
    <citation type="submission" date="2023-05" db="EMBL/GenBank/DDBJ databases">
        <title>Genome and transcriptome analyses reveal genes involved in the formation of fine ridges on petal epidermal cells in Hibiscus trionum.</title>
        <authorList>
            <person name="Koshimizu S."/>
            <person name="Masuda S."/>
            <person name="Ishii T."/>
            <person name="Shirasu K."/>
            <person name="Hoshino A."/>
            <person name="Arita M."/>
        </authorList>
    </citation>
    <scope>NUCLEOTIDE SEQUENCE</scope>
    <source>
        <strain evidence="5">Hamamatsu line</strain>
    </source>
</reference>
<dbReference type="GO" id="GO:0007018">
    <property type="term" value="P:microtubule-based movement"/>
    <property type="evidence" value="ECO:0007669"/>
    <property type="project" value="InterPro"/>
</dbReference>
<keyword evidence="6" id="KW-1185">Reference proteome</keyword>
<dbReference type="PANTHER" id="PTHR47971">
    <property type="entry name" value="KINESIN-RELATED PROTEIN 6"/>
    <property type="match status" value="1"/>
</dbReference>
<dbReference type="GO" id="GO:0005874">
    <property type="term" value="C:microtubule"/>
    <property type="evidence" value="ECO:0007669"/>
    <property type="project" value="TreeGrafter"/>
</dbReference>
<feature type="binding site" evidence="2">
    <location>
        <begin position="284"/>
        <end position="291"/>
    </location>
    <ligand>
        <name>ATP</name>
        <dbReference type="ChEBI" id="CHEBI:30616"/>
    </ligand>
</feature>
<gene>
    <name evidence="5" type="ORF">HRI_001472300</name>
</gene>
<dbReference type="GO" id="GO:0003777">
    <property type="term" value="F:microtubule motor activity"/>
    <property type="evidence" value="ECO:0007669"/>
    <property type="project" value="InterPro"/>
</dbReference>
<accession>A0A9W7HHW6</accession>
<organism evidence="5 6">
    <name type="scientific">Hibiscus trionum</name>
    <name type="common">Flower of an hour</name>
    <dbReference type="NCBI Taxonomy" id="183268"/>
    <lineage>
        <taxon>Eukaryota</taxon>
        <taxon>Viridiplantae</taxon>
        <taxon>Streptophyta</taxon>
        <taxon>Embryophyta</taxon>
        <taxon>Tracheophyta</taxon>
        <taxon>Spermatophyta</taxon>
        <taxon>Magnoliopsida</taxon>
        <taxon>eudicotyledons</taxon>
        <taxon>Gunneridae</taxon>
        <taxon>Pentapetalae</taxon>
        <taxon>rosids</taxon>
        <taxon>malvids</taxon>
        <taxon>Malvales</taxon>
        <taxon>Malvaceae</taxon>
        <taxon>Malvoideae</taxon>
        <taxon>Hibiscus</taxon>
    </lineage>
</organism>
<evidence type="ECO:0000259" key="4">
    <source>
        <dbReference type="PROSITE" id="PS50067"/>
    </source>
</evidence>
<evidence type="ECO:0000256" key="3">
    <source>
        <dbReference type="SAM" id="MobiDB-lite"/>
    </source>
</evidence>
<dbReference type="SUPFAM" id="SSF52540">
    <property type="entry name" value="P-loop containing nucleoside triphosphate hydrolases"/>
    <property type="match status" value="1"/>
</dbReference>
<dbReference type="Gene3D" id="3.40.850.10">
    <property type="entry name" value="Kinesin motor domain"/>
    <property type="match status" value="1"/>
</dbReference>
<proteinExistence type="inferred from homology"/>
<dbReference type="InterPro" id="IPR027417">
    <property type="entry name" value="P-loop_NTPase"/>
</dbReference>
<dbReference type="EMBL" id="BSYR01000014">
    <property type="protein sequence ID" value="GMI78030.1"/>
    <property type="molecule type" value="Genomic_DNA"/>
</dbReference>
<dbReference type="GO" id="GO:0005524">
    <property type="term" value="F:ATP binding"/>
    <property type="evidence" value="ECO:0007669"/>
    <property type="project" value="UniProtKB-UniRule"/>
</dbReference>
<sequence length="411" mass="46404">MNGMGRQGRRSGASGLQVHHQRQYSDNFLETTSNGRWLQSSGLQHLHPSNNSIPPLQDYAFYGGGGGDGGGQGSRIYRNVQRDFSMGNDFFDEPMSPPVSSRPLNRWKNGEESPNEFSPGLLDLHSFDTELLPQMPVANMYNGPSLYNPVRGRSFDDSEPYISNNKQTGRAGGVPDSCLLKSFAADKEKVNSVAKIKVVVRKRPLNKKELTKNEEDIIETLSNSLVVHETKLKVDLTEYLEKHEFVFDAVLNEEVSNDEVYRETVEPVVPIIFQRTKATCFAYGQTGSGKTYTMKPLPLRASRDILRLMHHTYRNQGLQLFVSFFEIYGGKLYDLLGDRKKLCMREDGKQQVCIVGLQEYIVSDVETIKELIEKGNATRSTGTTVNEVQILQIMISRHEWKVQRSTRACLP</sequence>
<comment type="similarity">
    <text evidence="2">Belongs to the TRAFAC class myosin-kinesin ATPase superfamily. Kinesin family.</text>
</comment>
<dbReference type="GO" id="GO:0007019">
    <property type="term" value="P:microtubule depolymerization"/>
    <property type="evidence" value="ECO:0007669"/>
    <property type="project" value="TreeGrafter"/>
</dbReference>
<dbReference type="SMART" id="SM00129">
    <property type="entry name" value="KISc"/>
    <property type="match status" value="1"/>
</dbReference>
<feature type="region of interest" description="Disordered" evidence="3">
    <location>
        <begin position="1"/>
        <end position="21"/>
    </location>
</feature>
<feature type="domain" description="Kinesin motor" evidence="4">
    <location>
        <begin position="195"/>
        <end position="411"/>
    </location>
</feature>
<dbReference type="Proteomes" id="UP001165190">
    <property type="component" value="Unassembled WGS sequence"/>
</dbReference>
<keyword evidence="2" id="KW-0547">Nucleotide-binding</keyword>
<dbReference type="InterPro" id="IPR001752">
    <property type="entry name" value="Kinesin_motor_dom"/>
</dbReference>
<evidence type="ECO:0000256" key="2">
    <source>
        <dbReference type="PROSITE-ProRule" id="PRU00283"/>
    </source>
</evidence>
<dbReference type="InterPro" id="IPR027640">
    <property type="entry name" value="Kinesin-like_fam"/>
</dbReference>
<evidence type="ECO:0000256" key="1">
    <source>
        <dbReference type="ARBA" id="ARBA00023175"/>
    </source>
</evidence>